<accession>A0A2P1PLE8</accession>
<proteinExistence type="predicted"/>
<keyword evidence="3" id="KW-1185">Reference proteome</keyword>
<dbReference type="InterPro" id="IPR015032">
    <property type="entry name" value="ThsB__TIR-like_domain"/>
</dbReference>
<feature type="domain" description="Thoeris protein ThsB TIR-like" evidence="1">
    <location>
        <begin position="8"/>
        <end position="90"/>
    </location>
</feature>
<reference evidence="2 3" key="2">
    <citation type="submission" date="2018-03" db="EMBL/GenBank/DDBJ databases">
        <authorList>
            <person name="Keele B.F."/>
        </authorList>
    </citation>
    <scope>NUCLEOTIDE SEQUENCE [LARGE SCALE GENOMIC DNA]</scope>
    <source>
        <strain evidence="2 3">D13</strain>
    </source>
</reference>
<dbReference type="Gene3D" id="3.40.50.11200">
    <property type="match status" value="1"/>
</dbReference>
<dbReference type="InterPro" id="IPR036490">
    <property type="entry name" value="ThsB_TIR-like_sf"/>
</dbReference>
<reference evidence="2 3" key="1">
    <citation type="submission" date="2018-03" db="EMBL/GenBank/DDBJ databases">
        <title>Ahniella affigens gen. nov., sp. nov., a gammaproteobacterium isolated from sandy soil near a stream.</title>
        <authorList>
            <person name="Ko Y."/>
            <person name="Kim J.-H."/>
        </authorList>
    </citation>
    <scope>NUCLEOTIDE SEQUENCE [LARGE SCALE GENOMIC DNA]</scope>
    <source>
        <strain evidence="2 3">D13</strain>
    </source>
</reference>
<dbReference type="KEGG" id="xba:C7S18_00040"/>
<evidence type="ECO:0000259" key="1">
    <source>
        <dbReference type="Pfam" id="PF08937"/>
    </source>
</evidence>
<evidence type="ECO:0000313" key="2">
    <source>
        <dbReference type="EMBL" id="AVP95681.1"/>
    </source>
</evidence>
<dbReference type="AlphaFoldDB" id="A0A2P1PLE8"/>
<dbReference type="EMBL" id="CP027860">
    <property type="protein sequence ID" value="AVP95681.1"/>
    <property type="molecule type" value="Genomic_DNA"/>
</dbReference>
<dbReference type="OrthoDB" id="9809731at2"/>
<organism evidence="2 3">
    <name type="scientific">Ahniella affigens</name>
    <dbReference type="NCBI Taxonomy" id="2021234"/>
    <lineage>
        <taxon>Bacteria</taxon>
        <taxon>Pseudomonadati</taxon>
        <taxon>Pseudomonadota</taxon>
        <taxon>Gammaproteobacteria</taxon>
        <taxon>Lysobacterales</taxon>
        <taxon>Rhodanobacteraceae</taxon>
        <taxon>Ahniella</taxon>
    </lineage>
</organism>
<gene>
    <name evidence="2" type="ORF">C7S18_00040</name>
</gene>
<dbReference type="SUPFAM" id="SSF52206">
    <property type="entry name" value="Hypothetical protein MTH538"/>
    <property type="match status" value="1"/>
</dbReference>
<dbReference type="RefSeq" id="WP_106889610.1">
    <property type="nucleotide sequence ID" value="NZ_CP027860.1"/>
</dbReference>
<dbReference type="Proteomes" id="UP000241074">
    <property type="component" value="Chromosome"/>
</dbReference>
<evidence type="ECO:0000313" key="3">
    <source>
        <dbReference type="Proteomes" id="UP000241074"/>
    </source>
</evidence>
<protein>
    <recommendedName>
        <fullName evidence="1">Thoeris protein ThsB TIR-like domain-containing protein</fullName>
    </recommendedName>
</protein>
<dbReference type="Pfam" id="PF08937">
    <property type="entry name" value="ThsB_TIR"/>
    <property type="match status" value="1"/>
</dbReference>
<name>A0A2P1PLE8_9GAMM</name>
<sequence length="130" mass="14552">MATKKRVFISFDYDNDEGAKTMLAGQAKLPDSPFDFKDASIKEHLTGDWKEKVKRRMDNIDVVVVLCGEKTHTAAGVSAELDIAKEKNKDYFLLAAYSDKTCTKPKSALSTDKVYKWTWDNLKALIGGGR</sequence>